<evidence type="ECO:0000259" key="6">
    <source>
        <dbReference type="Pfam" id="PF00732"/>
    </source>
</evidence>
<keyword evidence="3" id="KW-0285">Flavoprotein</keyword>
<dbReference type="Pfam" id="PF00732">
    <property type="entry name" value="GMC_oxred_N"/>
    <property type="match status" value="1"/>
</dbReference>
<dbReference type="Gene3D" id="3.50.50.60">
    <property type="entry name" value="FAD/NAD(P)-binding domain"/>
    <property type="match status" value="2"/>
</dbReference>
<keyword evidence="5" id="KW-0560">Oxidoreductase</keyword>
<evidence type="ECO:0000256" key="1">
    <source>
        <dbReference type="ARBA" id="ARBA00001974"/>
    </source>
</evidence>
<dbReference type="EMBL" id="CP104064">
    <property type="protein sequence ID" value="WAH38741.1"/>
    <property type="molecule type" value="Genomic_DNA"/>
</dbReference>
<comment type="similarity">
    <text evidence="2">Belongs to the GMC oxidoreductase family.</text>
</comment>
<reference evidence="8" key="1">
    <citation type="submission" date="2022-08" db="EMBL/GenBank/DDBJ databases">
        <title>Alicyclobacillus dauci DSM2870, complete genome.</title>
        <authorList>
            <person name="Wang Q."/>
            <person name="Cai R."/>
            <person name="Wang Z."/>
        </authorList>
    </citation>
    <scope>NUCLEOTIDE SEQUENCE</scope>
    <source>
        <strain evidence="8">DSM 28700</strain>
    </source>
</reference>
<dbReference type="SUPFAM" id="SSF51905">
    <property type="entry name" value="FAD/NAD(P)-binding domain"/>
    <property type="match status" value="1"/>
</dbReference>
<sequence length="504" mass="57024">MSSPRYFRDVKQYIHVCSSNPPLDYLDHWIPLTPLEQMARTDYDVIIVGTGAGGGAVLWRLCDKWRKGGKRIAVIERGDLLLPTHAMNLPTLNYERMIRFVENPKFKQPITCHHTDLAIPLDFSQFFAFGGRTLYWGTGSPRFHPLDFQTWPFTYQELLPYYQIAERVMGVSQKFTQRSTIQQNLLRRLRTIGYVEATDFPLAIDHNFRKNGLHLSAVFSSINLFAHALNVGAFDLAVNARVVQVFTDKGTVVGVQVLTPSRKAYVIKGKIVVLAASTLENPHILLCSGIQDESIGRYLVNHSWAETEGRLEFVHSEREIGNMAILVPRTHRQRYQVEIHLDQPYEYAPNIYGEIGNRDLRISMRGFGAVEPRYTNRVSLSPNQVDEYGIPKLAVHFTFSERDLHVIQQMISSMENQACGIGIHLIAPPCLKPPGRESHESGTCRMGNNPHFSVTNQYGELHQVSNLFVADSSVLPYIGGTNPALTIVAVAIRTADYILHRLKN</sequence>
<comment type="cofactor">
    <cofactor evidence="1">
        <name>FAD</name>
        <dbReference type="ChEBI" id="CHEBI:57692"/>
    </cofactor>
</comment>
<evidence type="ECO:0000259" key="7">
    <source>
        <dbReference type="Pfam" id="PF05199"/>
    </source>
</evidence>
<dbReference type="PANTHER" id="PTHR42784:SF1">
    <property type="entry name" value="PYRANOSE 2-OXIDASE"/>
    <property type="match status" value="1"/>
</dbReference>
<evidence type="ECO:0000256" key="5">
    <source>
        <dbReference type="ARBA" id="ARBA00023002"/>
    </source>
</evidence>
<gene>
    <name evidence="8" type="ORF">NZD86_09805</name>
</gene>
<evidence type="ECO:0000256" key="2">
    <source>
        <dbReference type="ARBA" id="ARBA00010790"/>
    </source>
</evidence>
<evidence type="ECO:0000313" key="8">
    <source>
        <dbReference type="EMBL" id="WAH38741.1"/>
    </source>
</evidence>
<dbReference type="RefSeq" id="WP_268046331.1">
    <property type="nucleotide sequence ID" value="NZ_CP104064.1"/>
</dbReference>
<feature type="domain" description="Glucose-methanol-choline oxidoreductase C-terminal" evidence="7">
    <location>
        <begin position="372"/>
        <end position="491"/>
    </location>
</feature>
<evidence type="ECO:0000256" key="3">
    <source>
        <dbReference type="ARBA" id="ARBA00022630"/>
    </source>
</evidence>
<evidence type="ECO:0000256" key="4">
    <source>
        <dbReference type="ARBA" id="ARBA00022827"/>
    </source>
</evidence>
<name>A0ABY6Z9A0_9BACL</name>
<keyword evidence="4" id="KW-0274">FAD</keyword>
<dbReference type="Proteomes" id="UP001164803">
    <property type="component" value="Chromosome"/>
</dbReference>
<feature type="domain" description="Glucose-methanol-choline oxidoreductase N-terminal" evidence="6">
    <location>
        <begin position="147"/>
        <end position="302"/>
    </location>
</feature>
<proteinExistence type="inferred from homology"/>
<dbReference type="PANTHER" id="PTHR42784">
    <property type="entry name" value="PYRANOSE 2-OXIDASE"/>
    <property type="match status" value="1"/>
</dbReference>
<dbReference type="InterPro" id="IPR000172">
    <property type="entry name" value="GMC_OxRdtase_N"/>
</dbReference>
<protein>
    <submittedName>
        <fullName evidence="8">GMC family oxidoreductase</fullName>
    </submittedName>
</protein>
<organism evidence="8 9">
    <name type="scientific">Alicyclobacillus dauci</name>
    <dbReference type="NCBI Taxonomy" id="1475485"/>
    <lineage>
        <taxon>Bacteria</taxon>
        <taxon>Bacillati</taxon>
        <taxon>Bacillota</taxon>
        <taxon>Bacilli</taxon>
        <taxon>Bacillales</taxon>
        <taxon>Alicyclobacillaceae</taxon>
        <taxon>Alicyclobacillus</taxon>
    </lineage>
</organism>
<dbReference type="InterPro" id="IPR007867">
    <property type="entry name" value="GMC_OxRtase_C"/>
</dbReference>
<keyword evidence="9" id="KW-1185">Reference proteome</keyword>
<dbReference type="SUPFAM" id="SSF54373">
    <property type="entry name" value="FAD-linked reductases, C-terminal domain"/>
    <property type="match status" value="1"/>
</dbReference>
<accession>A0ABY6Z9A0</accession>
<dbReference type="InterPro" id="IPR036188">
    <property type="entry name" value="FAD/NAD-bd_sf"/>
</dbReference>
<dbReference type="Pfam" id="PF05199">
    <property type="entry name" value="GMC_oxred_C"/>
    <property type="match status" value="1"/>
</dbReference>
<evidence type="ECO:0000313" key="9">
    <source>
        <dbReference type="Proteomes" id="UP001164803"/>
    </source>
</evidence>
<dbReference type="InterPro" id="IPR051473">
    <property type="entry name" value="P2Ox-like"/>
</dbReference>